<keyword evidence="11" id="KW-1185">Reference proteome</keyword>
<dbReference type="InterPro" id="IPR012291">
    <property type="entry name" value="CBM2_carb-bd_dom_sf"/>
</dbReference>
<dbReference type="Gene3D" id="2.60.40.290">
    <property type="match status" value="1"/>
</dbReference>
<dbReference type="InterPro" id="IPR018087">
    <property type="entry name" value="Glyco_hydro_5_CS"/>
</dbReference>
<evidence type="ECO:0000256" key="8">
    <source>
        <dbReference type="SAM" id="SignalP"/>
    </source>
</evidence>
<evidence type="ECO:0000256" key="6">
    <source>
        <dbReference type="ARBA" id="ARBA00023295"/>
    </source>
</evidence>
<feature type="domain" description="CBM2" evidence="9">
    <location>
        <begin position="699"/>
        <end position="805"/>
    </location>
</feature>
<keyword evidence="4" id="KW-0136">Cellulose degradation</keyword>
<evidence type="ECO:0000256" key="3">
    <source>
        <dbReference type="ARBA" id="ARBA00022801"/>
    </source>
</evidence>
<dbReference type="SMART" id="SM00637">
    <property type="entry name" value="CBD_II"/>
    <property type="match status" value="1"/>
</dbReference>
<dbReference type="InterPro" id="IPR008965">
    <property type="entry name" value="CBM2/CBM3_carb-bd_dom_sf"/>
</dbReference>
<dbReference type="GO" id="GO:0030245">
    <property type="term" value="P:cellulose catabolic process"/>
    <property type="evidence" value="ECO:0007669"/>
    <property type="project" value="UniProtKB-KW"/>
</dbReference>
<keyword evidence="5" id="KW-0119">Carbohydrate metabolism</keyword>
<gene>
    <name evidence="10" type="primary">engXCA</name>
    <name evidence="10" type="ORF">NCTC13316_01582</name>
</gene>
<feature type="chain" id="PRO_5016780037" description="cellulase" evidence="8">
    <location>
        <begin position="23"/>
        <end position="808"/>
    </location>
</feature>
<feature type="signal peptide" evidence="8">
    <location>
        <begin position="1"/>
        <end position="22"/>
    </location>
</feature>
<keyword evidence="7" id="KW-0624">Polysaccharide degradation</keyword>
<keyword evidence="8" id="KW-0732">Signal</keyword>
<dbReference type="GO" id="GO:0030247">
    <property type="term" value="F:polysaccharide binding"/>
    <property type="evidence" value="ECO:0007669"/>
    <property type="project" value="InterPro"/>
</dbReference>
<evidence type="ECO:0000256" key="7">
    <source>
        <dbReference type="ARBA" id="ARBA00023326"/>
    </source>
</evidence>
<dbReference type="SUPFAM" id="SSF51445">
    <property type="entry name" value="(Trans)glycosidases"/>
    <property type="match status" value="1"/>
</dbReference>
<dbReference type="Gene3D" id="3.20.20.80">
    <property type="entry name" value="Glycosidases"/>
    <property type="match status" value="1"/>
</dbReference>
<dbReference type="GO" id="GO:0008810">
    <property type="term" value="F:cellulase activity"/>
    <property type="evidence" value="ECO:0007669"/>
    <property type="project" value="UniProtKB-EC"/>
</dbReference>
<keyword evidence="3 10" id="KW-0378">Hydrolase</keyword>
<protein>
    <recommendedName>
        <fullName evidence="2">cellulase</fullName>
        <ecNumber evidence="2">3.2.1.4</ecNumber>
    </recommendedName>
</protein>
<dbReference type="EMBL" id="UGOD01000001">
    <property type="protein sequence ID" value="STX51487.1"/>
    <property type="molecule type" value="Genomic_DNA"/>
</dbReference>
<dbReference type="EC" id="3.2.1.4" evidence="2"/>
<keyword evidence="6 10" id="KW-0326">Glycosidase</keyword>
<proteinExistence type="predicted"/>
<evidence type="ECO:0000256" key="2">
    <source>
        <dbReference type="ARBA" id="ARBA00012601"/>
    </source>
</evidence>
<dbReference type="PANTHER" id="PTHR35923">
    <property type="entry name" value="MAJOR EXTRACELLULAR ENDOGLUCANASE"/>
    <property type="match status" value="1"/>
</dbReference>
<dbReference type="AlphaFoldDB" id="A0A378JK82"/>
<dbReference type="InterPro" id="IPR017853">
    <property type="entry name" value="GH"/>
</dbReference>
<evidence type="ECO:0000313" key="10">
    <source>
        <dbReference type="EMBL" id="STX51487.1"/>
    </source>
</evidence>
<dbReference type="Pfam" id="PF00553">
    <property type="entry name" value="CBM_2"/>
    <property type="match status" value="1"/>
</dbReference>
<dbReference type="Proteomes" id="UP000254794">
    <property type="component" value="Unassembled WGS sequence"/>
</dbReference>
<comment type="catalytic activity">
    <reaction evidence="1">
        <text>Endohydrolysis of (1-&gt;4)-beta-D-glucosidic linkages in cellulose, lichenin and cereal beta-D-glucans.</text>
        <dbReference type="EC" id="3.2.1.4"/>
    </reaction>
</comment>
<dbReference type="PROSITE" id="PS00659">
    <property type="entry name" value="GLYCOSYL_HYDROL_F5"/>
    <property type="match status" value="1"/>
</dbReference>
<name>A0A378JK82_9GAMM</name>
<evidence type="ECO:0000259" key="9">
    <source>
        <dbReference type="SMART" id="SM00637"/>
    </source>
</evidence>
<evidence type="ECO:0000256" key="4">
    <source>
        <dbReference type="ARBA" id="ARBA00023001"/>
    </source>
</evidence>
<evidence type="ECO:0000256" key="5">
    <source>
        <dbReference type="ARBA" id="ARBA00023277"/>
    </source>
</evidence>
<accession>A0A378JK82</accession>
<reference evidence="10 11" key="1">
    <citation type="submission" date="2018-06" db="EMBL/GenBank/DDBJ databases">
        <authorList>
            <consortium name="Pathogen Informatics"/>
            <person name="Doyle S."/>
        </authorList>
    </citation>
    <scope>NUCLEOTIDE SEQUENCE [LARGE SCALE GENOMIC DNA]</scope>
    <source>
        <strain evidence="10 11">NCTC13316</strain>
    </source>
</reference>
<dbReference type="RefSeq" id="WP_160116179.1">
    <property type="nucleotide sequence ID" value="NZ_CAAAHP010000001.1"/>
</dbReference>
<dbReference type="SUPFAM" id="SSF49384">
    <property type="entry name" value="Carbohydrate-binding domain"/>
    <property type="match status" value="1"/>
</dbReference>
<evidence type="ECO:0000313" key="11">
    <source>
        <dbReference type="Proteomes" id="UP000254794"/>
    </source>
</evidence>
<sequence length="808" mass="87894">MFIKRNISKGLIGLLVSTSSHAFYTQSGSIYDSAGNIVKIDGISWSGFQDSKIVQGLASNPFYAVGNFSTNYSKTYGMMDALVRPWDFTDSGVTKANGVAFKTIRLPIQPGVLYDNTGQVDMNRSLANKAEPTRANGIFCKVWETNGSACAQTVTPQEAFWITLEEFKKNNVKVLIDFHHKYGYGDGFRDGTVYSLTQYEADLKLLANEIKARNLTNVIGIDVFNEPHRLFWFRDNADQPAWIKVIATAAKVFKQYNPDVLLFVEGSGPGSGDPDQPVACVKETDLVPNPEAYAISDDPTNCATGTKRVEFKGNWGEDFKPLLDKANAKNGVPSFNRAGFIQQLKTAGLDDATITWLMGDATANKAHLVFSPHVYPREVGTWESAPGKPSELRFNWTWGFLKKAGYPVVLGEASWKSAEGLAFFQKALVPYMIANGMQNDLFFWAVGYLGDTISLIDPNGGAINLQAEKVLHDLFSQTIATGKLNVTFTSPGFPVKGAATLTVKETQQTYSCDITNGCSLDLDSGSYNLLVADSYQIDNTAHLVYQVKASNSPITFKITNGQATDVNVSLQGQQIGTQPATQVSYKVNLLDEKGNPVSTQALTTQLTFTSDVNNQNILTCTTQNGVCSSTIYNQNINSKTGAFSNETYQVGLPNSITFNGKTYSLVADKSARSLTVTGTANQLQLNAVYQTGAVSQQNCNVKFTLQNRWDSGAVFQGSITNTSTNAAIKSFTFKISFNGSEISNPTIVSYWIGSNQTYSMNGGVFTFSANTYDPYNGLPPGQQQGIGFQVSGAMTKDPTVTVISCEAK</sequence>
<dbReference type="OrthoDB" id="1153097at2"/>
<dbReference type="InterPro" id="IPR001919">
    <property type="entry name" value="CBD2"/>
</dbReference>
<evidence type="ECO:0000256" key="1">
    <source>
        <dbReference type="ARBA" id="ARBA00000966"/>
    </source>
</evidence>
<organism evidence="10 11">
    <name type="scientific">Legionella busanensis</name>
    <dbReference type="NCBI Taxonomy" id="190655"/>
    <lineage>
        <taxon>Bacteria</taxon>
        <taxon>Pseudomonadati</taxon>
        <taxon>Pseudomonadota</taxon>
        <taxon>Gammaproteobacteria</taxon>
        <taxon>Legionellales</taxon>
        <taxon>Legionellaceae</taxon>
        <taxon>Legionella</taxon>
    </lineage>
</organism>
<dbReference type="PANTHER" id="PTHR35923:SF2">
    <property type="entry name" value="ENDOGLUCANASE"/>
    <property type="match status" value="1"/>
</dbReference>